<evidence type="ECO:0008006" key="4">
    <source>
        <dbReference type="Google" id="ProtNLM"/>
    </source>
</evidence>
<organism evidence="2 3">
    <name type="scientific">Metarhizium humberi</name>
    <dbReference type="NCBI Taxonomy" id="2596975"/>
    <lineage>
        <taxon>Eukaryota</taxon>
        <taxon>Fungi</taxon>
        <taxon>Dikarya</taxon>
        <taxon>Ascomycota</taxon>
        <taxon>Pezizomycotina</taxon>
        <taxon>Sordariomycetes</taxon>
        <taxon>Hypocreomycetidae</taxon>
        <taxon>Hypocreales</taxon>
        <taxon>Clavicipitaceae</taxon>
        <taxon>Metarhizium</taxon>
    </lineage>
</organism>
<accession>A0A9P8M9D0</accession>
<dbReference type="SUPFAM" id="SSF81901">
    <property type="entry name" value="HCP-like"/>
    <property type="match status" value="1"/>
</dbReference>
<feature type="region of interest" description="Disordered" evidence="1">
    <location>
        <begin position="1"/>
        <end position="180"/>
    </location>
</feature>
<feature type="compositionally biased region" description="Polar residues" evidence="1">
    <location>
        <begin position="55"/>
        <end position="67"/>
    </location>
</feature>
<evidence type="ECO:0000313" key="3">
    <source>
        <dbReference type="Proteomes" id="UP000764110"/>
    </source>
</evidence>
<feature type="compositionally biased region" description="Basic and acidic residues" evidence="1">
    <location>
        <begin position="1"/>
        <end position="13"/>
    </location>
</feature>
<dbReference type="InterPro" id="IPR052945">
    <property type="entry name" value="Mitotic_Regulator"/>
</dbReference>
<evidence type="ECO:0000256" key="1">
    <source>
        <dbReference type="SAM" id="MobiDB-lite"/>
    </source>
</evidence>
<reference evidence="2 3" key="1">
    <citation type="submission" date="2020-07" db="EMBL/GenBank/DDBJ databases">
        <title>Metarhizium humberi genome.</title>
        <authorList>
            <person name="Lysoe E."/>
        </authorList>
    </citation>
    <scope>NUCLEOTIDE SEQUENCE [LARGE SCALE GENOMIC DNA]</scope>
    <source>
        <strain evidence="2 3">ESALQ1638</strain>
    </source>
</reference>
<dbReference type="EMBL" id="JACEFI010000011">
    <property type="protein sequence ID" value="KAH0595986.1"/>
    <property type="molecule type" value="Genomic_DNA"/>
</dbReference>
<dbReference type="Proteomes" id="UP000764110">
    <property type="component" value="Unassembled WGS sequence"/>
</dbReference>
<dbReference type="Gene3D" id="1.25.40.10">
    <property type="entry name" value="Tetratricopeptide repeat domain"/>
    <property type="match status" value="1"/>
</dbReference>
<comment type="caution">
    <text evidence="2">The sequence shown here is derived from an EMBL/GenBank/DDBJ whole genome shotgun (WGS) entry which is preliminary data.</text>
</comment>
<dbReference type="GO" id="GO:0032153">
    <property type="term" value="C:cell division site"/>
    <property type="evidence" value="ECO:0007669"/>
    <property type="project" value="TreeGrafter"/>
</dbReference>
<keyword evidence="3" id="KW-1185">Reference proteome</keyword>
<dbReference type="InterPro" id="IPR011990">
    <property type="entry name" value="TPR-like_helical_dom_sf"/>
</dbReference>
<sequence>MGLLDKLKKKDQSDDNADSAGEEGGRRLDAAEFTFIRTDTAGQEIIRPPNDGQDQKNLLSPKTSVRSSPRRSLDVFRSSRSRSESVSSRTSHSSRRRLSERLHLSRPAESSENVPGNLPAITRSDPADQSQWERRATMLAGQNELARARPASPDPSEGMSRMSLAPGSTGRKRSASSSKAIDDDIQEAIRLHEEGDLEKSTKIFGRLADPQGPNNPLSQVLYGLALRAADAAITYLTAAASNSATIEQLALEAGMKKGGAAKGELVMAIFELGNCFRYGWGIKKDSVAARQWQVSPRHSLPGPIGTLTKGSTDAMNEAAFCYLNGIGGEKDKVSSECPLQTYTRPVFPHSSAYREQ</sequence>
<dbReference type="GO" id="GO:0010972">
    <property type="term" value="P:negative regulation of G2/M transition of mitotic cell cycle"/>
    <property type="evidence" value="ECO:0007669"/>
    <property type="project" value="TreeGrafter"/>
</dbReference>
<dbReference type="PANTHER" id="PTHR43628:SF1">
    <property type="entry name" value="CHITIN SYNTHASE REGULATORY FACTOR 2-RELATED"/>
    <property type="match status" value="1"/>
</dbReference>
<dbReference type="AlphaFoldDB" id="A0A9P8M9D0"/>
<protein>
    <recommendedName>
        <fullName evidence="4">Tetratricopeptide-like helical</fullName>
    </recommendedName>
</protein>
<gene>
    <name evidence="2" type="ORF">MHUMG1_06536</name>
</gene>
<name>A0A9P8M9D0_9HYPO</name>
<dbReference type="PANTHER" id="PTHR43628">
    <property type="entry name" value="ACTIVATOR OF C KINASE PROTEIN 1-RELATED"/>
    <property type="match status" value="1"/>
</dbReference>
<proteinExistence type="predicted"/>
<evidence type="ECO:0000313" key="2">
    <source>
        <dbReference type="EMBL" id="KAH0595986.1"/>
    </source>
</evidence>